<organism evidence="1 2">
    <name type="scientific">Araneus ventricosus</name>
    <name type="common">Orbweaver spider</name>
    <name type="synonym">Epeira ventricosa</name>
    <dbReference type="NCBI Taxonomy" id="182803"/>
    <lineage>
        <taxon>Eukaryota</taxon>
        <taxon>Metazoa</taxon>
        <taxon>Ecdysozoa</taxon>
        <taxon>Arthropoda</taxon>
        <taxon>Chelicerata</taxon>
        <taxon>Arachnida</taxon>
        <taxon>Araneae</taxon>
        <taxon>Araneomorphae</taxon>
        <taxon>Entelegynae</taxon>
        <taxon>Araneoidea</taxon>
        <taxon>Araneidae</taxon>
        <taxon>Araneus</taxon>
    </lineage>
</organism>
<feature type="non-terminal residue" evidence="1">
    <location>
        <position position="46"/>
    </location>
</feature>
<sequence length="46" mass="5302">MNQPPTTAFPGTSIFCHFESTCYMQVPVQNFHCPRERHVLHLQISA</sequence>
<comment type="caution">
    <text evidence="1">The sequence shown here is derived from an EMBL/GenBank/DDBJ whole genome shotgun (WGS) entry which is preliminary data.</text>
</comment>
<evidence type="ECO:0000313" key="1">
    <source>
        <dbReference type="EMBL" id="GBL85099.1"/>
    </source>
</evidence>
<reference evidence="1 2" key="1">
    <citation type="journal article" date="2019" name="Sci. Rep.">
        <title>Orb-weaving spider Araneus ventricosus genome elucidates the spidroin gene catalogue.</title>
        <authorList>
            <person name="Kono N."/>
            <person name="Nakamura H."/>
            <person name="Ohtoshi R."/>
            <person name="Moran D.A.P."/>
            <person name="Shinohara A."/>
            <person name="Yoshida Y."/>
            <person name="Fujiwara M."/>
            <person name="Mori M."/>
            <person name="Tomita M."/>
            <person name="Arakawa K."/>
        </authorList>
    </citation>
    <scope>NUCLEOTIDE SEQUENCE [LARGE SCALE GENOMIC DNA]</scope>
</reference>
<protein>
    <submittedName>
        <fullName evidence="1">Uncharacterized protein</fullName>
    </submittedName>
</protein>
<keyword evidence="2" id="KW-1185">Reference proteome</keyword>
<dbReference type="Proteomes" id="UP000499080">
    <property type="component" value="Unassembled WGS sequence"/>
</dbReference>
<dbReference type="EMBL" id="BGPR01000041">
    <property type="protein sequence ID" value="GBL85099.1"/>
    <property type="molecule type" value="Genomic_DNA"/>
</dbReference>
<evidence type="ECO:0000313" key="2">
    <source>
        <dbReference type="Proteomes" id="UP000499080"/>
    </source>
</evidence>
<name>A0A4Y2B0Y8_ARAVE</name>
<proteinExistence type="predicted"/>
<accession>A0A4Y2B0Y8</accession>
<dbReference type="AlphaFoldDB" id="A0A4Y2B0Y8"/>
<gene>
    <name evidence="1" type="ORF">AVEN_221323_1</name>
</gene>